<name>A0A1M7G3P0_9BRAD</name>
<dbReference type="InterPro" id="IPR011051">
    <property type="entry name" value="RmlC_Cupin_sf"/>
</dbReference>
<evidence type="ECO:0000313" key="5">
    <source>
        <dbReference type="Proteomes" id="UP000183208"/>
    </source>
</evidence>
<dbReference type="Proteomes" id="UP000183208">
    <property type="component" value="Unassembled WGS sequence"/>
</dbReference>
<sequence>MASEVMSDARQRQELADELAEYGVRIAQPDDPPLFTKEPKSTMQPFHWKAADLARLLEKIGASLKLEQGGQRRTLRLTNPGLPYGTTPTFWASIQYILPGEIASAHRHAATALRFIMEGSGADTIVDGEQYVINEGDLVLTPSWTWHDHEHKGSKPMIWLDVLDISLVRSLHATFFEGSSEPRQSVNRISDRSYREFGSGLLRPMHEQRTGGPSPVLAYTWSRAQEALSQAAGLEPDPFDDTLLEYQNPLTGGPALPTIGTAIQTLRPGANCKPHRHTGSVVYYVVRGQGTTMIDGKQFDWSKGDFLALPPWAIHAHQNRSDNADAVLFQVNDIPVLKSLGLYREEAADGAMSRGTAA</sequence>
<dbReference type="OrthoDB" id="285029at2"/>
<dbReference type="PANTHER" id="PTHR41517">
    <property type="entry name" value="1,2-DIOXYGENASE PROTEIN-RELATED"/>
    <property type="match status" value="1"/>
</dbReference>
<feature type="domain" description="Cupin type-2" evidence="3">
    <location>
        <begin position="263"/>
        <end position="329"/>
    </location>
</feature>
<dbReference type="CDD" id="cd02216">
    <property type="entry name" value="cupin_GDO-like_N"/>
    <property type="match status" value="1"/>
</dbReference>
<keyword evidence="2" id="KW-0560">Oxidoreductase</keyword>
<reference evidence="4 5" key="1">
    <citation type="submission" date="2016-10" db="EMBL/GenBank/DDBJ databases">
        <authorList>
            <person name="de Groot N.N."/>
        </authorList>
    </citation>
    <scope>NUCLEOTIDE SEQUENCE [LARGE SCALE GENOMIC DNA]</scope>
    <source>
        <strain evidence="4 5">GAS522</strain>
    </source>
</reference>
<evidence type="ECO:0000313" key="4">
    <source>
        <dbReference type="EMBL" id="SEE14709.1"/>
    </source>
</evidence>
<dbReference type="Pfam" id="PF07883">
    <property type="entry name" value="Cupin_2"/>
    <property type="match status" value="2"/>
</dbReference>
<dbReference type="CDD" id="cd06992">
    <property type="entry name" value="cupin_GDO-like_C"/>
    <property type="match status" value="1"/>
</dbReference>
<dbReference type="SUPFAM" id="SSF51182">
    <property type="entry name" value="RmlC-like cupins"/>
    <property type="match status" value="1"/>
</dbReference>
<evidence type="ECO:0000256" key="1">
    <source>
        <dbReference type="ARBA" id="ARBA00022964"/>
    </source>
</evidence>
<dbReference type="GO" id="GO:0051213">
    <property type="term" value="F:dioxygenase activity"/>
    <property type="evidence" value="ECO:0007669"/>
    <property type="project" value="UniProtKB-KW"/>
</dbReference>
<dbReference type="InterPro" id="IPR013096">
    <property type="entry name" value="Cupin_2"/>
</dbReference>
<proteinExistence type="predicted"/>
<accession>A0A1M7G3P0</accession>
<protein>
    <submittedName>
        <fullName evidence="4">Gentisate 1,2-dioxygenase</fullName>
    </submittedName>
</protein>
<evidence type="ECO:0000256" key="2">
    <source>
        <dbReference type="ARBA" id="ARBA00023002"/>
    </source>
</evidence>
<keyword evidence="1 4" id="KW-0223">Dioxygenase</keyword>
<feature type="domain" description="Cupin type-2" evidence="3">
    <location>
        <begin position="95"/>
        <end position="162"/>
    </location>
</feature>
<evidence type="ECO:0000259" key="3">
    <source>
        <dbReference type="Pfam" id="PF07883"/>
    </source>
</evidence>
<dbReference type="InterPro" id="IPR047183">
    <property type="entry name" value="GDO-like"/>
</dbReference>
<organism evidence="4 5">
    <name type="scientific">Bradyrhizobium lablabi</name>
    <dbReference type="NCBI Taxonomy" id="722472"/>
    <lineage>
        <taxon>Bacteria</taxon>
        <taxon>Pseudomonadati</taxon>
        <taxon>Pseudomonadota</taxon>
        <taxon>Alphaproteobacteria</taxon>
        <taxon>Hyphomicrobiales</taxon>
        <taxon>Nitrobacteraceae</taxon>
        <taxon>Bradyrhizobium</taxon>
    </lineage>
</organism>
<dbReference type="Gene3D" id="2.60.120.10">
    <property type="entry name" value="Jelly Rolls"/>
    <property type="match status" value="1"/>
</dbReference>
<gene>
    <name evidence="4" type="ORF">SAMN05444171_6419</name>
</gene>
<dbReference type="InterPro" id="IPR014710">
    <property type="entry name" value="RmlC-like_jellyroll"/>
</dbReference>
<dbReference type="RefSeq" id="WP_074827580.1">
    <property type="nucleotide sequence ID" value="NZ_FNTI01000001.1"/>
</dbReference>
<dbReference type="EMBL" id="FNTI01000001">
    <property type="protein sequence ID" value="SEE14709.1"/>
    <property type="molecule type" value="Genomic_DNA"/>
</dbReference>
<dbReference type="PANTHER" id="PTHR41517:SF1">
    <property type="entry name" value="CUPIN"/>
    <property type="match status" value="1"/>
</dbReference>
<dbReference type="AlphaFoldDB" id="A0A1M7G3P0"/>